<dbReference type="InterPro" id="IPR012099">
    <property type="entry name" value="Midasin"/>
</dbReference>
<organism evidence="12 13">
    <name type="scientific">Bemisia tabaci</name>
    <name type="common">Sweetpotato whitefly</name>
    <name type="synonym">Aleurodes tabaci</name>
    <dbReference type="NCBI Taxonomy" id="7038"/>
    <lineage>
        <taxon>Eukaryota</taxon>
        <taxon>Metazoa</taxon>
        <taxon>Ecdysozoa</taxon>
        <taxon>Arthropoda</taxon>
        <taxon>Hexapoda</taxon>
        <taxon>Insecta</taxon>
        <taxon>Pterygota</taxon>
        <taxon>Neoptera</taxon>
        <taxon>Paraneoptera</taxon>
        <taxon>Hemiptera</taxon>
        <taxon>Sternorrhyncha</taxon>
        <taxon>Aleyrodoidea</taxon>
        <taxon>Aleyrodidae</taxon>
        <taxon>Aleyrodinae</taxon>
        <taxon>Bemisia</taxon>
    </lineage>
</organism>
<sequence>MDVISGHKEKCISLATLIGQHSDILRLSVKYFEDKPPPWVDADGERDESAAKRRRTSGEMEKELKLVESCLKFLLLDQTYFCGVWEWSSFFLKYLDHPCPKIRWLACQCFGIVMRLSESQRLELISKYLSEEEANFYSLQYNIRLSSSGTEPSPELKSVGASSDSCIEVCGISLPVVSESSTTEDHNLVLVGSTSSNVRNLATAVAANKTVCLSGPVGCGKTSAVHYLAEVTGRTKVGKLLKVQLGEETDAKMLLGSYRCTDIPGEFVWQPGVLTKAVMEGMWLLLEDIDAAGSDVASVLASLIENKSLSVPGFRDNITPHLDFHLFLTQRSIVTPYGEHSVRTNTIELLEKQWLKINFEPLTRQELIILIQDKFPTLTTFSDKMVDAFLLFSVGNHIVKESDLMDIIKSTGRLASTRDLMKWCTRAVVHYKLSSNESALQIYQDALDIFCCSVSNNTIRIKLACAVASCLGIIQTKAEFYFNSHKPVVNLTPDRLEAGRTLLKRLMAEVIAVETNPLKSFAFTRISACLIERIACCLFFNEPVLLVGETGTGKTASLQLLAKHTGNKLVVLNLNQQSDSADLLGGYKPVDLKFIIAPIRDEFETLFRKYFKIEPNLKFLQHISNCFNNKSWKNLVKLMSHSCKTALKRLATVDNEEKREWKLMYNKIEKLEVHVNHGQPTLAFHFIEGTLVRALRNGYWVLLDEINLATAETLQCLSGLLEDGGTLSLLDKDDARPIRKHPNFRIMAAMNPATDVGKKDLPPGIRNRFTELFVDELSDIIDLMKLVVCYLKNITPVKCENIAKFYLKVKKEVAVSLSDGVGQKPHYSLRTLCRALSIAAANPCNNIKKSLYEAFCLSFLTQLDSTSYKAVHNMILKMIVGQADSNSVAKQPIPEPMTNGPYVTFEGYWIRTGSEEPKLNEKYILTPTVRKNLCDLVRIVSLADHPVLLQGDTSIGKTSLITYLASASGNKCLRINNHEHTDLQEYIGSYCADAKTGSLVFREGVLVEAMRHGYWIILDELNLAPTDVLEALNRVLDDNRELYIPETQEIIKAHPKFRLFATQNPPGSYGGRKVMSRAFRNRFIELHFGEIPPSELETILHQRCDMPMSYAKKIIYVMRDLQAHRRGSAAFAGKSGFITLRDLFRWGERYRLASENLGSKFYDWDQHIADEGYLVLAGRVRKQEERDIIRNSIQKHIKRTVDPSLLFNLCDKTSTVTKHILEKYLSHTAPGFEHLVWTYNMRQMIVLIGKAMEFKEPLLLVGETGCGKTSVCQVIASCNRQKLFIVNCHQHSESSDFLGGLRPVRDHSADTDETGVKRLFEWVDGPLIKAMTSGEVFLADEISLADDSVLERLNSLLEPERKILVSEKMDLQEIEEVTAHEDFHFIGTMNPGGDYGKKELSPALRNRLTEIWCESCSEEADLLQIITHNIRSQVHESKEDLGRHMLDFLSWLQKSSIGKRLTVSIRDILTWVRFINLTTDHKLMTSPLEPSYAFVHGACLTLLDSLGSGLTGIDNIAAVKTFRQVAVNYVIDQMKPSLSATSLLELQSAVLPDECADVQSSNEYFGIRPFFIRKGKLPTKIVGNYSFTAGTTHLNLVRLLRSLQIPNRAILLEGSPGVGKTTLVQALAQASGHSLVRINLSEQTDVSDLFGADLPVDGGEGGHFEWRDGPFLKALKDGDWILLDELNLASQSVLEGLNAVLDHRGELFIPELGKTFNVSLGQTRLFACQNPLSQGGARRGLPKSFLNRFTQVFMEPLTDSDLNAICLSLYPCTPTSLLRKMVDFNSQLAAECGIKWAFRGAPWEMNLRDLSRWLSVTYYFDSADLCPGKYVSLLYADRMRTSSDRQKVLDLYEKIFGEEFPLQVETSRLVITQDKVIFEDVVLSRHDPDEITDEGIVESGIIASVIDSDSDLLILRQQISAIRSLAVCVKMNWMPILIGDSGSGKSSIVKVLAQLCNKQLHVLSVNSAMDTMEILGGFEQADFGRHLDFISNQVERLVLKHTQEIVISTKEVPEKLLCLWAKFRKMSTKNLLSSTLASETALFSERLRVLGTVLEHLKNVVPNRTVVICKLTSQLKELEANVKKTGSLNAGGKFEWIDSVLVKCLKDGSWLLIDNVNLCSPAVLDRLNGLLEPNGVLTIGERGVDNNGLVPIIKPHPQFRLFLAMNPQYGEISRAMRNRGVELSLLDENSELNELDLAALLNKAGIEKFEQRHCLLMVHNVMKQAGGGFDIPSITHLLHVAFLLVQSWKRGFSFLNALETSCTEVYVKSRSLNFEQKEAAKEALKQSIETCKVYLAQENMRIVKHDVFRKNLRNYFNLSNSTLSTLVLQNDSRLAVVKRESSLLETLLQVLPDLAATQDDPILFELKLDMNVFLKIIYEQENENFDQKYYVKILNIIMKLLLSYFSSATMLDYRLRHFVLQNTVEGLSKGDGRIKEYFNLVCEVCYSLRNALARAEDWSFVCPKINMDRKLLPVDIRRYQLGEVGRMWSSENKLFLFMNFTLVKVGEKFLKDSVDLCLTGQKWKEMTVALFSYAFLQGTVTNISVSEIIIEKFYEFVAGLDNVIEAVLSSDEIKLSTVAAGELLSALNWRHRFMRQGSLKLFASGDKKKTASEDVLQLLIVHFKWVLKNLIPKIVDLLISSPSLSNLPVIKEFFTLVETIDASLNYVAPPLLSIMNELRRKMKEPLPIASEKEAEVLSVFVKVNEFTSIWPTDPNIDVQTLKLKSKMEVIATLEWRQLHKVASAMYEAVLGEDLTKAKLLAKEADKLFKILNPEPTNDENCNKPLAIPNVQMWPIQEFFALKLNKLCRIFLNLSETENLEPCDLVHLLSEDDLEFISAAIKLLPSMPADIISLINSVVASGRGADHKLKILNSLLEHSRFSPAVNNYQFWLNWNKKKPSSEDQVENIYLDTVDEDKNDTELSSLGPSLSVFVVELILSDLSERNYSVIASSALKEFSTKVSMLNQLGKILWRNKMALAHDLFDSIKTEEVLLRQSSQHFILSLHSVLNPEAELKEMQSPEKFSRSIESCISQLEEFAKQMNSGSSKISQKRPINFREMKNNSSVNDLQNHLRLLQSSVTELETKAGDEKWLYICKSWINFGLIQLLSFTYLESVDPVEKDLLKLKYATEELEDIQNTLLAEELQSKVCDTSNRFPFLSHFHEQESFLASHQNSLKQRIALRPQPPLYNILSKELQHFLSTLGSCSSVSKLSERMVECYQKLPQNYGNLSLIREARQLLKEHQSWQTSTQRFYNQVMKNYGYWYRDIITPIQYALNQVMHGMSLLSSLLKKSLIRAELIAKQKHTVSCTDIQPVLSCLAKFPQHSIEEAWNITNLCTSKSTLLLLDEALKAGHCSQQLNVTFSLIRCSLQEIYLVVNTLSSLKSNRLWEEMNQILAHLVHLWQKQEEEKKQKEQEEESLYKVKTCAKSLTDDEEAAIEMSQLFASYDEVDFHDMSTTAVLDSREPPKPLKLDSVNTSTKLTDECIQEICQIHSKLMMQFTHSFWTGPSNLTNDITEIDFMGPFIDRFNVFSILFSRYHQSLDYSFDRELLPSLLFLTHSAKNIISNNALRKNDSAKTYNFYHDSNITEIKECIPVLETVKKRVNLLLQEWPEHPTLNSVIQIADRILNFSAASPVARFLTGFEMLLNKTHEWEEVAHSGVSLMNESQEITAQIFKWRKLELKCWKNSLSNVSEKMKNSASKWWFHLYSLTSAYIHPDSNSPEVEFKAFVETVQKFIESATLGDFEPRLDLLYVFHCHTNNMPSSEKQTSASFVFWNLHSFYSQFLSEVHARIKELSAPVQKELSDFIKIARWNDTNYWTVKETVKKTHRFLHRCIKKYQTTLQESVATAMLHSPDADKNKKAPSPMIETNVSNYVKISEQDEVELFSQIFQDQFSKLTEVLPNNVLQKINKISMRTFLSTSYPTLSQTVDNLTTIIIESAEELRALDVDMNLSKEKQKSQAKSIHQQKRKAIIDLFKALQKIGLSYQAGLVMYGDQINVPLEFTRSAPLSINNSLQNLRTRCADHELLASWDKCEHYFLQSVARHSQLRKAVGGAHKSMNTPYFRDRLQGFPNHLVNLTLKQRCSVTEAFDALCQLRCLVSLIAGMKDSSEKGVVAPQAVLIQQKEDYEDLLNNAIYCLQGFKVLMNVCPEAQSLSENQDEILSIRLKNFGEPVMIQVTKDDVLWRKVDHLVDSLLIQLKAMKKELSRTLPPSYFAEFAFVSNETRETITCHLKTLSDVQRGVAEIHNLFSLETCDSPLTVGIAALRDKISMFLEKYSDFESDTFSSIKSDFGEGFKSKLSKLIHKLLLIVQELYKKFCVFEEEKTEENPSDDEGEDDEVLNLKNQHLTEEIIASLDRDMALIELKAVNKTLGSLLEQLTTTHDSEEGRDCKRMLITCLPLLEQLSLTAQFFVTQQVKALRASCKLSSILTSIFLELVQKGFCIPDELLEEEGEGEGGTSGGLGLGDGKGEKDVSEEIESQDQLEDAKKPGEKEEENDEDCKEEEKGIDMSDDFGGKLQDIDEKENEDNSGESDADDDEPDKEMGETEEGAETLDEKVWGSDSEGEEEDEQENDGKELNEEEGDKGEQVGDKELGAKDDSREEQPNDENEKDQNETNDRKKDINEMNEDGEEDDDQVDPYHGQDQPQPEPEAFDLPDNLQLDDEDGNEKENDEENPFDIDAMKQPNLPEDKEENENDEEENGKDEENKEDANEEEKVDEAQASEAEGSDEEGQTGPDQENLDENDEEESEKENVGEDGGKMDDEKSGEEPKPTEENLEQEQAKPSEDDASTDPAQQADQVGGSTDQVDSEQNKDQTKDKSDSNQENQGSDQQGVGDAKQETTDGHSGAQDEGAQSKKRGEKDKKRKQKPGKSDINRSLADMKEPMKKRLKTTDDSADDKKSDNIENDEDGEESEKADLYQHVKDADDRASEAQTLDAATQEQAEKQPVPDSENDEKSDVESVAEDDKMDIDEDENLDVEEVDKIKPEETKSNKKTSKNKVDNNVDDADEELINAEAGIEIEGETVQTASVEREPESSHHTKKDVLDAELEPEMWDVAAIRDQIENQLASWTNTPSNDEASRAWQLLTAATHSLSQDLSEQLRLVLEPCQATRLKGDFRTGRRINMRKVIPYIASQFRKDKIWLRRTKPSKRDYQIIMAVDDSSSMSDNHSKELAFESLATISRALSLLEAGELGVVKFGEETGTLHPLGEPFSEHSGARLLQQFSFEQTKTRVGELVEYCIAMFAGRQLPRSAQLLIILSDGRGILSEGQSVVKTAVRRARLAGIFIVFVIIDNPAAGSVLDISMPLFNGNQLIGMTSYMSNFPFPFYLLLRDVNNLPAVLSDALRQWFELVTDKQ</sequence>
<feature type="domain" description="VWFA" evidence="11">
    <location>
        <begin position="5153"/>
        <end position="5344"/>
    </location>
</feature>
<dbReference type="GO" id="GO:0005524">
    <property type="term" value="F:ATP binding"/>
    <property type="evidence" value="ECO:0007669"/>
    <property type="project" value="UniProtKB-KW"/>
</dbReference>
<comment type="subcellular location">
    <subcellularLocation>
        <location evidence="1">Nucleus</location>
        <location evidence="1">Nucleolus</location>
    </subcellularLocation>
    <subcellularLocation>
        <location evidence="2">Nucleus</location>
        <location evidence="2">Nucleoplasm</location>
    </subcellularLocation>
</comment>
<dbReference type="Gene3D" id="3.40.50.300">
    <property type="entry name" value="P-loop containing nucleotide triphosphate hydrolases"/>
    <property type="match status" value="6"/>
</dbReference>
<dbReference type="InterPro" id="IPR040848">
    <property type="entry name" value="AAA_lid_7"/>
</dbReference>
<dbReference type="InterPro" id="IPR003593">
    <property type="entry name" value="AAA+_ATPase"/>
</dbReference>
<feature type="compositionally biased region" description="Acidic residues" evidence="10">
    <location>
        <begin position="4562"/>
        <end position="4571"/>
    </location>
</feature>
<feature type="region of interest" description="Disordered" evidence="10">
    <location>
        <begin position="4450"/>
        <end position="5005"/>
    </location>
</feature>
<dbReference type="Pfam" id="PF17865">
    <property type="entry name" value="AAA_lid_5"/>
    <property type="match status" value="1"/>
</dbReference>
<dbReference type="Pfam" id="PF21108">
    <property type="entry name" value="MDN1_4th"/>
    <property type="match status" value="1"/>
</dbReference>
<evidence type="ECO:0000256" key="7">
    <source>
        <dbReference type="ARBA" id="ARBA00023186"/>
    </source>
</evidence>
<evidence type="ECO:0000256" key="10">
    <source>
        <dbReference type="SAM" id="MobiDB-lite"/>
    </source>
</evidence>
<dbReference type="FunFam" id="3.40.50.300:FF:001384">
    <property type="entry name" value="Midasin"/>
    <property type="match status" value="1"/>
</dbReference>
<feature type="compositionally biased region" description="Basic and acidic residues" evidence="10">
    <location>
        <begin position="4912"/>
        <end position="4929"/>
    </location>
</feature>
<evidence type="ECO:0000259" key="11">
    <source>
        <dbReference type="PROSITE" id="PS50234"/>
    </source>
</evidence>
<dbReference type="Gene3D" id="3.40.50.410">
    <property type="entry name" value="von Willebrand factor, type A domain"/>
    <property type="match status" value="1"/>
</dbReference>
<feature type="compositionally biased region" description="Basic and acidic residues" evidence="10">
    <location>
        <begin position="4610"/>
        <end position="4623"/>
    </location>
</feature>
<proteinExistence type="inferred from homology"/>
<dbReference type="PROSITE" id="PS50234">
    <property type="entry name" value="VWFA"/>
    <property type="match status" value="1"/>
</dbReference>
<dbReference type="Pfam" id="PF07728">
    <property type="entry name" value="AAA_5"/>
    <property type="match status" value="7"/>
</dbReference>
<feature type="compositionally biased region" description="Basic and acidic residues" evidence="10">
    <location>
        <begin position="4809"/>
        <end position="4821"/>
    </location>
</feature>
<evidence type="ECO:0000256" key="9">
    <source>
        <dbReference type="PIRNR" id="PIRNR010340"/>
    </source>
</evidence>
<evidence type="ECO:0000256" key="8">
    <source>
        <dbReference type="ARBA" id="ARBA00023242"/>
    </source>
</evidence>
<dbReference type="SUPFAM" id="SSF52540">
    <property type="entry name" value="P-loop containing nucleoside triphosphate hydrolases"/>
    <property type="match status" value="6"/>
</dbReference>
<evidence type="ECO:0000313" key="13">
    <source>
        <dbReference type="Proteomes" id="UP001152759"/>
    </source>
</evidence>
<feature type="compositionally biased region" description="Polar residues" evidence="10">
    <location>
        <begin position="4822"/>
        <end position="4831"/>
    </location>
</feature>
<keyword evidence="5 9" id="KW-0547">Nucleotide-binding</keyword>
<evidence type="ECO:0000313" key="12">
    <source>
        <dbReference type="EMBL" id="CAH0381077.1"/>
    </source>
</evidence>
<evidence type="ECO:0000256" key="4">
    <source>
        <dbReference type="ARBA" id="ARBA00017143"/>
    </source>
</evidence>
<dbReference type="InterPro" id="IPR036465">
    <property type="entry name" value="vWFA_dom_sf"/>
</dbReference>
<feature type="compositionally biased region" description="Acidic residues" evidence="10">
    <location>
        <begin position="4689"/>
        <end position="4702"/>
    </location>
</feature>
<comment type="similarity">
    <text evidence="3 9">Belongs to the midasin family.</text>
</comment>
<evidence type="ECO:0000256" key="3">
    <source>
        <dbReference type="ARBA" id="ARBA00007188"/>
    </source>
</evidence>
<feature type="compositionally biased region" description="Basic and acidic residues" evidence="10">
    <location>
        <begin position="4869"/>
        <end position="4902"/>
    </location>
</feature>
<dbReference type="InterPro" id="IPR011704">
    <property type="entry name" value="ATPase_dyneun-rel_AAA"/>
</dbReference>
<feature type="compositionally biased region" description="Acidic residues" evidence="10">
    <location>
        <begin position="4521"/>
        <end position="4552"/>
    </location>
</feature>
<dbReference type="GO" id="GO:0016887">
    <property type="term" value="F:ATP hydrolysis activity"/>
    <property type="evidence" value="ECO:0007669"/>
    <property type="project" value="InterPro"/>
</dbReference>
<feature type="compositionally biased region" description="Basic and acidic residues" evidence="10">
    <location>
        <begin position="4980"/>
        <end position="4990"/>
    </location>
</feature>
<feature type="compositionally biased region" description="Basic and acidic residues" evidence="10">
    <location>
        <begin position="4584"/>
        <end position="4603"/>
    </location>
</feature>
<keyword evidence="6 9" id="KW-0067">ATP-binding</keyword>
<evidence type="ECO:0000256" key="1">
    <source>
        <dbReference type="ARBA" id="ARBA00004604"/>
    </source>
</evidence>
<feature type="compositionally biased region" description="Acidic residues" evidence="10">
    <location>
        <begin position="4659"/>
        <end position="4676"/>
    </location>
</feature>
<feature type="compositionally biased region" description="Gly residues" evidence="10">
    <location>
        <begin position="4455"/>
        <end position="4466"/>
    </location>
</feature>
<keyword evidence="8 9" id="KW-0539">Nucleus</keyword>
<dbReference type="GO" id="GO:0000027">
    <property type="term" value="P:ribosomal large subunit assembly"/>
    <property type="evidence" value="ECO:0007669"/>
    <property type="project" value="InterPro"/>
</dbReference>
<protein>
    <recommendedName>
        <fullName evidence="4 9">Midasin</fullName>
    </recommendedName>
</protein>
<dbReference type="PIRSF" id="PIRSF010340">
    <property type="entry name" value="Midasin"/>
    <property type="match status" value="1"/>
</dbReference>
<feature type="compositionally biased region" description="Basic and acidic residues" evidence="10">
    <location>
        <begin position="4750"/>
        <end position="4785"/>
    </location>
</feature>
<feature type="compositionally biased region" description="Acidic residues" evidence="10">
    <location>
        <begin position="4738"/>
        <end position="4749"/>
    </location>
</feature>
<reference evidence="12" key="1">
    <citation type="submission" date="2021-12" db="EMBL/GenBank/DDBJ databases">
        <authorList>
            <person name="King R."/>
        </authorList>
    </citation>
    <scope>NUCLEOTIDE SEQUENCE</scope>
</reference>
<gene>
    <name evidence="12" type="ORF">BEMITA_LOCUS762</name>
</gene>
<feature type="compositionally biased region" description="Acidic residues" evidence="10">
    <location>
        <begin position="4492"/>
        <end position="4501"/>
    </location>
</feature>
<dbReference type="Pfam" id="PF17867">
    <property type="entry name" value="AAA_lid_7"/>
    <property type="match status" value="3"/>
</dbReference>
<feature type="region of interest" description="Disordered" evidence="10">
    <location>
        <begin position="5020"/>
        <end position="5040"/>
    </location>
</feature>
<dbReference type="SMART" id="SM00382">
    <property type="entry name" value="AAA"/>
    <property type="match status" value="6"/>
</dbReference>
<dbReference type="InterPro" id="IPR027417">
    <property type="entry name" value="P-loop_NTPase"/>
</dbReference>
<dbReference type="GO" id="GO:0005730">
    <property type="term" value="C:nucleolus"/>
    <property type="evidence" value="ECO:0007669"/>
    <property type="project" value="UniProtKB-SubCell"/>
</dbReference>
<feature type="compositionally biased region" description="Basic and acidic residues" evidence="10">
    <location>
        <begin position="4852"/>
        <end position="4861"/>
    </location>
</feature>
<dbReference type="GO" id="GO:0030687">
    <property type="term" value="C:preribosome, large subunit precursor"/>
    <property type="evidence" value="ECO:0007669"/>
    <property type="project" value="TreeGrafter"/>
</dbReference>
<dbReference type="InterPro" id="IPR048617">
    <property type="entry name" value="MDN1_AAA_lid_4"/>
</dbReference>
<keyword evidence="13" id="KW-1185">Reference proteome</keyword>
<dbReference type="SUPFAM" id="SSF53300">
    <property type="entry name" value="vWA-like"/>
    <property type="match status" value="1"/>
</dbReference>
<evidence type="ECO:0000256" key="2">
    <source>
        <dbReference type="ARBA" id="ARBA00004642"/>
    </source>
</evidence>
<feature type="compositionally biased region" description="Basic and acidic residues" evidence="10">
    <location>
        <begin position="5029"/>
        <end position="5040"/>
    </location>
</feature>
<dbReference type="KEGG" id="btab:109041095"/>
<dbReference type="GO" id="GO:0000055">
    <property type="term" value="P:ribosomal large subunit export from nucleus"/>
    <property type="evidence" value="ECO:0007669"/>
    <property type="project" value="TreeGrafter"/>
</dbReference>
<dbReference type="FunFam" id="3.40.50.300:FF:002451">
    <property type="entry name" value="Midasin"/>
    <property type="match status" value="1"/>
</dbReference>
<comment type="function">
    <text evidence="9">Nuclear chaperone required for maturation and nuclear export of pre-60S ribosome subunits.</text>
</comment>
<dbReference type="FunFam" id="3.40.50.410:FF:000028">
    <property type="entry name" value="Midasin"/>
    <property type="match status" value="1"/>
</dbReference>
<keyword evidence="7 9" id="KW-0143">Chaperone</keyword>
<dbReference type="FunFam" id="3.40.50.300:FF:000582">
    <property type="entry name" value="Midasin"/>
    <property type="match status" value="1"/>
</dbReference>
<feature type="compositionally biased region" description="Acidic residues" evidence="10">
    <location>
        <begin position="4624"/>
        <end position="4636"/>
    </location>
</feature>
<accession>A0A9P0A137</accession>
<name>A0A9P0A137_BEMTA</name>
<feature type="compositionally biased region" description="Acidic residues" evidence="10">
    <location>
        <begin position="4959"/>
        <end position="4979"/>
    </location>
</feature>
<dbReference type="Pfam" id="PF00092">
    <property type="entry name" value="VWA"/>
    <property type="match status" value="1"/>
</dbReference>
<dbReference type="Proteomes" id="UP001152759">
    <property type="component" value="Chromosome 1"/>
</dbReference>
<dbReference type="PANTHER" id="PTHR48103">
    <property type="entry name" value="MIDASIN-RELATED"/>
    <property type="match status" value="1"/>
</dbReference>
<dbReference type="FunFam" id="3.40.50.300:FF:000142">
    <property type="entry name" value="Midasin"/>
    <property type="match status" value="1"/>
</dbReference>
<dbReference type="EMBL" id="OU963862">
    <property type="protein sequence ID" value="CAH0381077.1"/>
    <property type="molecule type" value="Genomic_DNA"/>
</dbReference>
<feature type="compositionally biased region" description="Polar residues" evidence="10">
    <location>
        <begin position="4791"/>
        <end position="4805"/>
    </location>
</feature>
<dbReference type="PANTHER" id="PTHR48103:SF2">
    <property type="entry name" value="MIDASIN"/>
    <property type="match status" value="1"/>
</dbReference>
<evidence type="ECO:0000256" key="6">
    <source>
        <dbReference type="ARBA" id="ARBA00022840"/>
    </source>
</evidence>
<feature type="compositionally biased region" description="Polar residues" evidence="10">
    <location>
        <begin position="4930"/>
        <end position="4940"/>
    </location>
</feature>
<dbReference type="GO" id="GO:0005654">
    <property type="term" value="C:nucleoplasm"/>
    <property type="evidence" value="ECO:0007669"/>
    <property type="project" value="UniProtKB-SubCell"/>
</dbReference>
<dbReference type="CDD" id="cd00009">
    <property type="entry name" value="AAA"/>
    <property type="match status" value="2"/>
</dbReference>
<dbReference type="CDD" id="cd01460">
    <property type="entry name" value="vWA_midasin"/>
    <property type="match status" value="1"/>
</dbReference>
<evidence type="ECO:0000256" key="5">
    <source>
        <dbReference type="ARBA" id="ARBA00022741"/>
    </source>
</evidence>
<dbReference type="InterPro" id="IPR002035">
    <property type="entry name" value="VWF_A"/>
</dbReference>
<dbReference type="InterPro" id="IPR041190">
    <property type="entry name" value="Midasin_AAA_lid_5"/>
</dbReference>